<protein>
    <recommendedName>
        <fullName evidence="3">Pre-C2HC domain-containing protein</fullName>
    </recommendedName>
</protein>
<dbReference type="EMBL" id="BGPR01090484">
    <property type="protein sequence ID" value="GBM19509.1"/>
    <property type="molecule type" value="Genomic_DNA"/>
</dbReference>
<comment type="caution">
    <text evidence="1">The sequence shown here is derived from an EMBL/GenBank/DDBJ whole genome shotgun (WGS) entry which is preliminary data.</text>
</comment>
<organism evidence="1 2">
    <name type="scientific">Araneus ventricosus</name>
    <name type="common">Orbweaver spider</name>
    <name type="synonym">Epeira ventricosa</name>
    <dbReference type="NCBI Taxonomy" id="182803"/>
    <lineage>
        <taxon>Eukaryota</taxon>
        <taxon>Metazoa</taxon>
        <taxon>Ecdysozoa</taxon>
        <taxon>Arthropoda</taxon>
        <taxon>Chelicerata</taxon>
        <taxon>Arachnida</taxon>
        <taxon>Araneae</taxon>
        <taxon>Araneomorphae</taxon>
        <taxon>Entelegynae</taxon>
        <taxon>Araneoidea</taxon>
        <taxon>Araneidae</taxon>
        <taxon>Araneus</taxon>
    </lineage>
</organism>
<dbReference type="AlphaFoldDB" id="A0A4Y2DTS9"/>
<dbReference type="Proteomes" id="UP000499080">
    <property type="component" value="Unassembled WGS sequence"/>
</dbReference>
<gene>
    <name evidence="1" type="ORF">AVEN_170381_1</name>
</gene>
<evidence type="ECO:0000313" key="2">
    <source>
        <dbReference type="Proteomes" id="UP000499080"/>
    </source>
</evidence>
<name>A0A4Y2DTS9_ARAVE</name>
<evidence type="ECO:0008006" key="3">
    <source>
        <dbReference type="Google" id="ProtNLM"/>
    </source>
</evidence>
<reference evidence="1 2" key="1">
    <citation type="journal article" date="2019" name="Sci. Rep.">
        <title>Orb-weaving spider Araneus ventricosus genome elucidates the spidroin gene catalogue.</title>
        <authorList>
            <person name="Kono N."/>
            <person name="Nakamura H."/>
            <person name="Ohtoshi R."/>
            <person name="Moran D.A.P."/>
            <person name="Shinohara A."/>
            <person name="Yoshida Y."/>
            <person name="Fujiwara M."/>
            <person name="Mori M."/>
            <person name="Tomita M."/>
            <person name="Arakawa K."/>
        </authorList>
    </citation>
    <scope>NUCLEOTIDE SEQUENCE [LARGE SCALE GENOMIC DNA]</scope>
</reference>
<accession>A0A4Y2DTS9</accession>
<keyword evidence="2" id="KW-1185">Reference proteome</keyword>
<sequence>MNLKYYMFELPDQKKLKSVIRRLPEDHDTSEFIVELSNQKLIPTQISPVRRRGFNTNFPLFLVIPPKTRENAAIYGLTSIGYYKVTAEALRRKGSPRQCFK</sequence>
<proteinExistence type="predicted"/>
<evidence type="ECO:0000313" key="1">
    <source>
        <dbReference type="EMBL" id="GBM19509.1"/>
    </source>
</evidence>